<sequence>MTPIVSVITPTYNSERYVAETIASLQAQTLTDWELLVVDDCSTDNTYDLVQRIASDDSRIRLFRQEANSGAGPARTRALENSLGRYIAYLDADDIWFPDKLQRQVDFMMTRGCGFSCTSYEVIDGNGASLNKVVRMLPETDYVGFLTTNLLQTVGIMVDVQQVDKNLLRMPPLKRRQDAATWLQILKAGHKNYGMDEVLCQYRHAQNSLSSNKFRAAQGVWRLYREVEQLPLGFSLYCFARYAFLAVWKRSYFLGRVFKARTRQLG</sequence>
<evidence type="ECO:0000313" key="3">
    <source>
        <dbReference type="Proteomes" id="UP000294952"/>
    </source>
</evidence>
<name>A0A4R5X8L0_9MYCO</name>
<dbReference type="InterPro" id="IPR029044">
    <property type="entry name" value="Nucleotide-diphossugar_trans"/>
</dbReference>
<organism evidence="2 3">
    <name type="scientific">Mycolicibacterium obuense</name>
    <dbReference type="NCBI Taxonomy" id="1807"/>
    <lineage>
        <taxon>Bacteria</taxon>
        <taxon>Bacillati</taxon>
        <taxon>Actinomycetota</taxon>
        <taxon>Actinomycetes</taxon>
        <taxon>Mycobacteriales</taxon>
        <taxon>Mycobacteriaceae</taxon>
        <taxon>Mycolicibacterium</taxon>
    </lineage>
</organism>
<comment type="caution">
    <text evidence="2">The sequence shown here is derived from an EMBL/GenBank/DDBJ whole genome shotgun (WGS) entry which is preliminary data.</text>
</comment>
<protein>
    <submittedName>
        <fullName evidence="2">Glycosyltransferase family 2 protein</fullName>
    </submittedName>
</protein>
<dbReference type="SUPFAM" id="SSF53448">
    <property type="entry name" value="Nucleotide-diphospho-sugar transferases"/>
    <property type="match status" value="1"/>
</dbReference>
<dbReference type="GO" id="GO:0016758">
    <property type="term" value="F:hexosyltransferase activity"/>
    <property type="evidence" value="ECO:0007669"/>
    <property type="project" value="UniProtKB-ARBA"/>
</dbReference>
<gene>
    <name evidence="2" type="ORF">EUA04_08955</name>
</gene>
<proteinExistence type="predicted"/>
<dbReference type="AlphaFoldDB" id="A0A4R5X8L0"/>
<keyword evidence="2" id="KW-0808">Transferase</keyword>
<dbReference type="EMBL" id="SDLP01000002">
    <property type="protein sequence ID" value="TDL10056.1"/>
    <property type="molecule type" value="Genomic_DNA"/>
</dbReference>
<dbReference type="PANTHER" id="PTHR22916:SF3">
    <property type="entry name" value="UDP-GLCNAC:BETAGAL BETA-1,3-N-ACETYLGLUCOSAMINYLTRANSFERASE-LIKE PROTEIN 1"/>
    <property type="match status" value="1"/>
</dbReference>
<dbReference type="InterPro" id="IPR001173">
    <property type="entry name" value="Glyco_trans_2-like"/>
</dbReference>
<evidence type="ECO:0000313" key="2">
    <source>
        <dbReference type="EMBL" id="TDL10056.1"/>
    </source>
</evidence>
<evidence type="ECO:0000259" key="1">
    <source>
        <dbReference type="Pfam" id="PF00535"/>
    </source>
</evidence>
<dbReference type="CDD" id="cd00761">
    <property type="entry name" value="Glyco_tranf_GTA_type"/>
    <property type="match status" value="1"/>
</dbReference>
<dbReference type="RefSeq" id="WP_133413436.1">
    <property type="nucleotide sequence ID" value="NZ_CALTXN010000014.1"/>
</dbReference>
<accession>A0A4R5X8L0</accession>
<feature type="domain" description="Glycosyltransferase 2-like" evidence="1">
    <location>
        <begin position="6"/>
        <end position="136"/>
    </location>
</feature>
<dbReference type="Gene3D" id="3.90.550.10">
    <property type="entry name" value="Spore Coat Polysaccharide Biosynthesis Protein SpsA, Chain A"/>
    <property type="match status" value="1"/>
</dbReference>
<dbReference type="Pfam" id="PF00535">
    <property type="entry name" value="Glycos_transf_2"/>
    <property type="match status" value="1"/>
</dbReference>
<dbReference type="PANTHER" id="PTHR22916">
    <property type="entry name" value="GLYCOSYLTRANSFERASE"/>
    <property type="match status" value="1"/>
</dbReference>
<reference evidence="2 3" key="1">
    <citation type="submission" date="2019-01" db="EMBL/GenBank/DDBJ databases">
        <title>High-quality-draft genome sequences of five non-tuberculosis mycobacteriaceae isolated from a nosocomial environment.</title>
        <authorList>
            <person name="Tiago I."/>
            <person name="Alarico S."/>
            <person name="Pereira S.G."/>
            <person name="Coelho C."/>
            <person name="Maranha A."/>
            <person name="Empadinhas N."/>
        </authorList>
    </citation>
    <scope>NUCLEOTIDE SEQUENCE [LARGE SCALE GENOMIC DNA]</scope>
    <source>
        <strain evidence="2 3">22DIII</strain>
    </source>
</reference>
<dbReference type="Proteomes" id="UP000294952">
    <property type="component" value="Unassembled WGS sequence"/>
</dbReference>